<organism evidence="1 2">
    <name type="scientific">Podospora pseudopauciseta</name>
    <dbReference type="NCBI Taxonomy" id="2093780"/>
    <lineage>
        <taxon>Eukaryota</taxon>
        <taxon>Fungi</taxon>
        <taxon>Dikarya</taxon>
        <taxon>Ascomycota</taxon>
        <taxon>Pezizomycotina</taxon>
        <taxon>Sordariomycetes</taxon>
        <taxon>Sordariomycetidae</taxon>
        <taxon>Sordariales</taxon>
        <taxon>Podosporaceae</taxon>
        <taxon>Podospora</taxon>
    </lineage>
</organism>
<evidence type="ECO:0000313" key="1">
    <source>
        <dbReference type="EMBL" id="KAK4673019.1"/>
    </source>
</evidence>
<dbReference type="Proteomes" id="UP001326199">
    <property type="component" value="Unassembled WGS sequence"/>
</dbReference>
<dbReference type="EMBL" id="JAFFHB010000001">
    <property type="protein sequence ID" value="KAK4673019.1"/>
    <property type="molecule type" value="Genomic_DNA"/>
</dbReference>
<dbReference type="GeneID" id="87927735"/>
<gene>
    <name evidence="1" type="ORF">QC763_108105</name>
</gene>
<sequence>MLPPIPSIPFAVVQPTISGRTGFRCCCCFQGLDSQRGFSPSTVHPVKKPDNFSCTLASPDVFNIRSFHLYIVRHDNTGAGGC</sequence>
<accession>A0ABR0HYH3</accession>
<reference evidence="1 2" key="1">
    <citation type="journal article" date="2023" name="bioRxiv">
        <title>High-quality genome assemblies of four members of thePodospora anserinaspecies complex.</title>
        <authorList>
            <person name="Ament-Velasquez S.L."/>
            <person name="Vogan A.A."/>
            <person name="Wallerman O."/>
            <person name="Hartmann F."/>
            <person name="Gautier V."/>
            <person name="Silar P."/>
            <person name="Giraud T."/>
            <person name="Johannesson H."/>
        </authorList>
    </citation>
    <scope>NUCLEOTIDE SEQUENCE [LARGE SCALE GENOMIC DNA]</scope>
    <source>
        <strain evidence="1 2">CBS 411.78</strain>
    </source>
</reference>
<protein>
    <submittedName>
        <fullName evidence="1">Uncharacterized protein</fullName>
    </submittedName>
</protein>
<evidence type="ECO:0000313" key="2">
    <source>
        <dbReference type="Proteomes" id="UP001326199"/>
    </source>
</evidence>
<dbReference type="RefSeq" id="XP_062770341.1">
    <property type="nucleotide sequence ID" value="XM_062907392.1"/>
</dbReference>
<proteinExistence type="predicted"/>
<keyword evidence="2" id="KW-1185">Reference proteome</keyword>
<comment type="caution">
    <text evidence="1">The sequence shown here is derived from an EMBL/GenBank/DDBJ whole genome shotgun (WGS) entry which is preliminary data.</text>
</comment>
<name>A0ABR0HYH3_9PEZI</name>